<accession>A0A2D1GQ99</accession>
<dbReference type="Proteomes" id="UP000228981">
    <property type="component" value="Segment"/>
</dbReference>
<proteinExistence type="predicted"/>
<protein>
    <submittedName>
        <fullName evidence="1">Uncharacterized protein</fullName>
    </submittedName>
</protein>
<dbReference type="InterPro" id="IPR025127">
    <property type="entry name" value="DUF4054"/>
</dbReference>
<organism evidence="1 2">
    <name type="scientific">Shigella phage vB_SflS-ISF001</name>
    <dbReference type="NCBI Taxonomy" id="2048005"/>
    <lineage>
        <taxon>Viruses</taxon>
        <taxon>Duplodnaviria</taxon>
        <taxon>Heunggongvirae</taxon>
        <taxon>Uroviricota</taxon>
        <taxon>Caudoviricetes</taxon>
        <taxon>Drexlerviridae</taxon>
        <taxon>Tunavirinae</taxon>
        <taxon>Tunavirus</taxon>
        <taxon>Tunavirus ISF001</taxon>
    </lineage>
</organism>
<reference evidence="1 2" key="1">
    <citation type="submission" date="2017-10" db="EMBL/GenBank/DDBJ databases">
        <title>Comparative genomic analysis of a novel S. flexneri bacteriophage vB_SflS-ISF001.</title>
        <authorList>
            <person name="Shahin K."/>
            <person name="Bouzari M."/>
            <person name="Wang R."/>
        </authorList>
    </citation>
    <scope>NUCLEOTIDE SEQUENCE [LARGE SCALE GENOMIC DNA]</scope>
</reference>
<evidence type="ECO:0000313" key="1">
    <source>
        <dbReference type="EMBL" id="ATN94111.1"/>
    </source>
</evidence>
<dbReference type="Pfam" id="PF13262">
    <property type="entry name" value="DUF4054"/>
    <property type="match status" value="1"/>
</dbReference>
<dbReference type="EMBL" id="MG049919">
    <property type="protein sequence ID" value="ATN94111.1"/>
    <property type="molecule type" value="Genomic_DNA"/>
</dbReference>
<keyword evidence="2" id="KW-1185">Reference proteome</keyword>
<gene>
    <name evidence="1" type="ORF">FLXISF001_033</name>
</gene>
<sequence>MDQETLNKVVEQMRKQVPALRKVPDETLYAWVEMAELYVCQKTFKAAYVKALAHYALPLAFLDGALKGEDKDPESYSRLVTSFSLSGKFSHISGEVTKNQSENKMLSTPWGKMFEQLKARHRGRFALMTGLRGGCHQ</sequence>
<evidence type="ECO:0000313" key="2">
    <source>
        <dbReference type="Proteomes" id="UP000228981"/>
    </source>
</evidence>
<name>A0A2D1GQ99_9CAUD</name>